<evidence type="ECO:0000313" key="2">
    <source>
        <dbReference type="Proteomes" id="UP000053097"/>
    </source>
</evidence>
<proteinExistence type="predicted"/>
<gene>
    <name evidence="1" type="ORF">X777_13727</name>
</gene>
<evidence type="ECO:0000313" key="1">
    <source>
        <dbReference type="EMBL" id="EZA60793.1"/>
    </source>
</evidence>
<dbReference type="AlphaFoldDB" id="A0A026WY88"/>
<dbReference type="OMA" id="EGPNITS"/>
<dbReference type="STRING" id="2015173.A0A026WY88"/>
<organism evidence="1 2">
    <name type="scientific">Ooceraea biroi</name>
    <name type="common">Clonal raider ant</name>
    <name type="synonym">Cerapachys biroi</name>
    <dbReference type="NCBI Taxonomy" id="2015173"/>
    <lineage>
        <taxon>Eukaryota</taxon>
        <taxon>Metazoa</taxon>
        <taxon>Ecdysozoa</taxon>
        <taxon>Arthropoda</taxon>
        <taxon>Hexapoda</taxon>
        <taxon>Insecta</taxon>
        <taxon>Pterygota</taxon>
        <taxon>Neoptera</taxon>
        <taxon>Endopterygota</taxon>
        <taxon>Hymenoptera</taxon>
        <taxon>Apocrita</taxon>
        <taxon>Aculeata</taxon>
        <taxon>Formicoidea</taxon>
        <taxon>Formicidae</taxon>
        <taxon>Dorylinae</taxon>
        <taxon>Ooceraea</taxon>
    </lineage>
</organism>
<dbReference type="Proteomes" id="UP000053097">
    <property type="component" value="Unassembled WGS sequence"/>
</dbReference>
<feature type="non-terminal residue" evidence="1">
    <location>
        <position position="1"/>
    </location>
</feature>
<protein>
    <submittedName>
        <fullName evidence="1">Uncharacterized protein</fullName>
    </submittedName>
</protein>
<reference evidence="1 2" key="1">
    <citation type="journal article" date="2014" name="Curr. Biol.">
        <title>The genome of the clonal raider ant Cerapachys biroi.</title>
        <authorList>
            <person name="Oxley P.R."/>
            <person name="Ji L."/>
            <person name="Fetter-Pruneda I."/>
            <person name="McKenzie S.K."/>
            <person name="Li C."/>
            <person name="Hu H."/>
            <person name="Zhang G."/>
            <person name="Kronauer D.J."/>
        </authorList>
    </citation>
    <scope>NUCLEOTIDE SEQUENCE [LARGE SCALE GENOMIC DNA]</scope>
</reference>
<dbReference type="EMBL" id="KK107067">
    <property type="protein sequence ID" value="EZA60793.1"/>
    <property type="molecule type" value="Genomic_DNA"/>
</dbReference>
<name>A0A026WY88_OOCBI</name>
<sequence length="166" mass="19345">SPFHLLFGAHPRLRDRSNIREWLEKEWVTSFQDERDELRAQASESISRIQHENKRVFDRKRRKAMVYREGDLVVIKRTQQGPGLKTSHKYLGPYEVSRVLRNQRYLVQKVNEGEGPQRTSTSADFMKLWVSGDDSLEDEDGDDADENIRDECVGRTAECGKAFNCE</sequence>
<keyword evidence="2" id="KW-1185">Reference proteome</keyword>
<accession>A0A026WY88</accession>